<dbReference type="InterPro" id="IPR000555">
    <property type="entry name" value="JAMM/MPN+_dom"/>
</dbReference>
<reference evidence="4 6" key="1">
    <citation type="submission" date="2021-05" db="EMBL/GenBank/DDBJ databases">
        <title>Genome Assembly of Synthetic Allotetraploid Brassica napus Reveals Homoeologous Exchanges between Subgenomes.</title>
        <authorList>
            <person name="Davis J.T."/>
        </authorList>
    </citation>
    <scope>NUCLEOTIDE SEQUENCE [LARGE SCALE GENOMIC DNA]</scope>
    <source>
        <strain evidence="6">cv. Da-Ae</strain>
        <tissue evidence="4">Seedling</tissue>
    </source>
</reference>
<dbReference type="Pfam" id="PF13012">
    <property type="entry name" value="MitMem_reg"/>
    <property type="match status" value="1"/>
</dbReference>
<gene>
    <name evidence="5" type="ORF">HID58_050230</name>
    <name evidence="4" type="ORF">HID58_057744</name>
</gene>
<dbReference type="EMBL" id="JAGKQM010000013">
    <property type="protein sequence ID" value="KAH0887801.1"/>
    <property type="molecule type" value="Genomic_DNA"/>
</dbReference>
<dbReference type="InterPro" id="IPR033858">
    <property type="entry name" value="MPN_RPN7_8"/>
</dbReference>
<dbReference type="SMART" id="SM00232">
    <property type="entry name" value="JAB_MPN"/>
    <property type="match status" value="1"/>
</dbReference>
<evidence type="ECO:0000313" key="4">
    <source>
        <dbReference type="EMBL" id="KAH0854726.1"/>
    </source>
</evidence>
<evidence type="ECO:0000256" key="1">
    <source>
        <dbReference type="ARBA" id="ARBA00008568"/>
    </source>
</evidence>
<protein>
    <recommendedName>
        <fullName evidence="3">MPN domain-containing protein</fullName>
    </recommendedName>
</protein>
<keyword evidence="6" id="KW-1185">Reference proteome</keyword>
<dbReference type="EMBL" id="JAGKQM010000306">
    <property type="protein sequence ID" value="KAH0854726.1"/>
    <property type="molecule type" value="Genomic_DNA"/>
</dbReference>
<dbReference type="PROSITE" id="PS50249">
    <property type="entry name" value="MPN"/>
    <property type="match status" value="1"/>
</dbReference>
<comment type="similarity">
    <text evidence="1">Belongs to the peptidase M67A family.</text>
</comment>
<evidence type="ECO:0000313" key="6">
    <source>
        <dbReference type="Proteomes" id="UP000824890"/>
    </source>
</evidence>
<proteinExistence type="inferred from homology"/>
<dbReference type="InterPro" id="IPR024969">
    <property type="entry name" value="EIF3F/CSN6-like_C"/>
</dbReference>
<accession>A0ABQ7XHZ7</accession>
<keyword evidence="2" id="KW-0647">Proteasome</keyword>
<dbReference type="Pfam" id="PF01398">
    <property type="entry name" value="JAB"/>
    <property type="match status" value="1"/>
</dbReference>
<organism evidence="4 6">
    <name type="scientific">Brassica napus</name>
    <name type="common">Rape</name>
    <dbReference type="NCBI Taxonomy" id="3708"/>
    <lineage>
        <taxon>Eukaryota</taxon>
        <taxon>Viridiplantae</taxon>
        <taxon>Streptophyta</taxon>
        <taxon>Embryophyta</taxon>
        <taxon>Tracheophyta</taxon>
        <taxon>Spermatophyta</taxon>
        <taxon>Magnoliopsida</taxon>
        <taxon>eudicotyledons</taxon>
        <taxon>Gunneridae</taxon>
        <taxon>Pentapetalae</taxon>
        <taxon>rosids</taxon>
        <taxon>malvids</taxon>
        <taxon>Brassicales</taxon>
        <taxon>Brassicaceae</taxon>
        <taxon>Brassiceae</taxon>
        <taxon>Brassica</taxon>
    </lineage>
</organism>
<dbReference type="PANTHER" id="PTHR10540:SF7">
    <property type="entry name" value="26S PROTEASOME NON-ATPASE REGULATORY SUBUNIT 7"/>
    <property type="match status" value="1"/>
</dbReference>
<name>A0ABQ7XHZ7_BRANA</name>
<evidence type="ECO:0000313" key="5">
    <source>
        <dbReference type="EMBL" id="KAH0887801.1"/>
    </source>
</evidence>
<dbReference type="PANTHER" id="PTHR10540">
    <property type="entry name" value="EUKARYOTIC TRANSLATION INITIATION FACTOR 3 SUBUNIT F-RELATED"/>
    <property type="match status" value="1"/>
</dbReference>
<dbReference type="Gene3D" id="3.40.140.10">
    <property type="entry name" value="Cytidine Deaminase, domain 2"/>
    <property type="match status" value="1"/>
</dbReference>
<evidence type="ECO:0000259" key="3">
    <source>
        <dbReference type="PROSITE" id="PS50249"/>
    </source>
</evidence>
<feature type="domain" description="MPN" evidence="3">
    <location>
        <begin position="17"/>
        <end position="154"/>
    </location>
</feature>
<dbReference type="InterPro" id="IPR037518">
    <property type="entry name" value="MPN"/>
</dbReference>
<dbReference type="CDD" id="cd08062">
    <property type="entry name" value="MPN_RPN7_8"/>
    <property type="match status" value="1"/>
</dbReference>
<sequence>MDVIKTQQISARTIEKVVVHPLVLLSIVDHYNRVAKDSRKRVVGVLLGSSSRGVVDVTNSYAVPFEEDDKDPSIWFLDHNYHESMFHMFKRINAKEHVVGWYSTGPKLRENDLDVHALFNGYVPNPVLVIIDVQPKELGIPTKAYYAVEEVKENATQKSQKVFVHVSTEIAAHEVEEIGVEHLLRDVKDTTISTLATEVTAKLTALKGLDARLREIRSYLDLVIEGKLPLNHEILYHLQDVFNLLPNLNVNELVKAFSVKTNDMMLVIYLSSLIRSVIALHNLINNKGRDCLRVREFFLFVLRLRFIRPVSDSGVLVFSFDGRRLAVVSGLRWLPQFRFAGFCLRVMPLWCRRRLSPGLSRLRLTGISALLLCNRFSFLGFDVRWLRND</sequence>
<comment type="caution">
    <text evidence="4">The sequence shown here is derived from an EMBL/GenBank/DDBJ whole genome shotgun (WGS) entry which is preliminary data.</text>
</comment>
<evidence type="ECO:0000256" key="2">
    <source>
        <dbReference type="ARBA" id="ARBA00022942"/>
    </source>
</evidence>
<dbReference type="Proteomes" id="UP000824890">
    <property type="component" value="Unassembled WGS sequence"/>
</dbReference>